<keyword evidence="3 6" id="KW-0456">Lyase</keyword>
<dbReference type="SUPFAM" id="SSF53383">
    <property type="entry name" value="PLP-dependent transferases"/>
    <property type="match status" value="1"/>
</dbReference>
<dbReference type="Gene3D" id="3.40.640.10">
    <property type="entry name" value="Type I PLP-dependent aspartate aminotransferase-like (Major domain)"/>
    <property type="match status" value="1"/>
</dbReference>
<dbReference type="GO" id="GO:0008483">
    <property type="term" value="F:transaminase activity"/>
    <property type="evidence" value="ECO:0007669"/>
    <property type="project" value="UniProtKB-KW"/>
</dbReference>
<feature type="modified residue" description="N6-(pyridoxal phosphate)lysine" evidence="5">
    <location>
        <position position="246"/>
    </location>
</feature>
<dbReference type="AlphaFoldDB" id="A0A412MB35"/>
<dbReference type="GO" id="GO:0019752">
    <property type="term" value="P:carboxylic acid metabolic process"/>
    <property type="evidence" value="ECO:0007669"/>
    <property type="project" value="InterPro"/>
</dbReference>
<evidence type="ECO:0000256" key="6">
    <source>
        <dbReference type="RuleBase" id="RU000382"/>
    </source>
</evidence>
<evidence type="ECO:0000256" key="5">
    <source>
        <dbReference type="PIRSR" id="PIRSR602129-50"/>
    </source>
</evidence>
<accession>A0A412MB35</accession>
<evidence type="ECO:0000256" key="2">
    <source>
        <dbReference type="ARBA" id="ARBA00022898"/>
    </source>
</evidence>
<dbReference type="InterPro" id="IPR015421">
    <property type="entry name" value="PyrdxlP-dep_Trfase_major"/>
</dbReference>
<evidence type="ECO:0000313" key="8">
    <source>
        <dbReference type="Proteomes" id="UP000283630"/>
    </source>
</evidence>
<proteinExistence type="inferred from homology"/>
<dbReference type="InterPro" id="IPR015422">
    <property type="entry name" value="PyrdxlP-dep_Trfase_small"/>
</dbReference>
<organism evidence="7 8">
    <name type="scientific">Dorea formicigenerans</name>
    <dbReference type="NCBI Taxonomy" id="39486"/>
    <lineage>
        <taxon>Bacteria</taxon>
        <taxon>Bacillati</taxon>
        <taxon>Bacillota</taxon>
        <taxon>Clostridia</taxon>
        <taxon>Lachnospirales</taxon>
        <taxon>Lachnospiraceae</taxon>
        <taxon>Dorea</taxon>
    </lineage>
</organism>
<dbReference type="GO" id="GO:0030170">
    <property type="term" value="F:pyridoxal phosphate binding"/>
    <property type="evidence" value="ECO:0007669"/>
    <property type="project" value="InterPro"/>
</dbReference>
<comment type="cofactor">
    <cofactor evidence="1 5 6">
        <name>pyridoxal 5'-phosphate</name>
        <dbReference type="ChEBI" id="CHEBI:597326"/>
    </cofactor>
</comment>
<protein>
    <submittedName>
        <fullName evidence="7">Aminotransferase class I/II-fold pyridoxal phosphate-dependent enzyme</fullName>
    </submittedName>
</protein>
<evidence type="ECO:0000256" key="3">
    <source>
        <dbReference type="ARBA" id="ARBA00023239"/>
    </source>
</evidence>
<evidence type="ECO:0000256" key="1">
    <source>
        <dbReference type="ARBA" id="ARBA00001933"/>
    </source>
</evidence>
<evidence type="ECO:0000313" key="7">
    <source>
        <dbReference type="EMBL" id="RGT07168.1"/>
    </source>
</evidence>
<dbReference type="InterPro" id="IPR002129">
    <property type="entry name" value="PyrdxlP-dep_de-COase"/>
</dbReference>
<dbReference type="EMBL" id="QRWH01000016">
    <property type="protein sequence ID" value="RGT07168.1"/>
    <property type="molecule type" value="Genomic_DNA"/>
</dbReference>
<dbReference type="Pfam" id="PF00282">
    <property type="entry name" value="Pyridoxal_deC"/>
    <property type="match status" value="1"/>
</dbReference>
<name>A0A412MB35_9FIRM</name>
<evidence type="ECO:0000256" key="4">
    <source>
        <dbReference type="ARBA" id="ARBA00038302"/>
    </source>
</evidence>
<gene>
    <name evidence="7" type="ORF">DWX53_13175</name>
</gene>
<dbReference type="RefSeq" id="WP_118146364.1">
    <property type="nucleotide sequence ID" value="NZ_QRWH01000016.1"/>
</dbReference>
<keyword evidence="7" id="KW-0032">Aminotransferase</keyword>
<dbReference type="PANTHER" id="PTHR42735">
    <property type="match status" value="1"/>
</dbReference>
<dbReference type="InterPro" id="IPR050477">
    <property type="entry name" value="GrpII_AminoAcid_Decarb"/>
</dbReference>
<keyword evidence="7" id="KW-0808">Transferase</keyword>
<dbReference type="InterPro" id="IPR015424">
    <property type="entry name" value="PyrdxlP-dep_Trfase"/>
</dbReference>
<dbReference type="PANTHER" id="PTHR42735:SF6">
    <property type="entry name" value="SPHINGOSINE-1-PHOSPHATE LYASE 1"/>
    <property type="match status" value="1"/>
</dbReference>
<dbReference type="GO" id="GO:0004058">
    <property type="term" value="F:aromatic-L-amino-acid decarboxylase activity"/>
    <property type="evidence" value="ECO:0007669"/>
    <property type="project" value="UniProtKB-ARBA"/>
</dbReference>
<comment type="similarity">
    <text evidence="4">Belongs to the group II decarboxylase family. Sphingosine-1-phosphate lyase subfamily.</text>
</comment>
<reference evidence="7 8" key="1">
    <citation type="submission" date="2018-08" db="EMBL/GenBank/DDBJ databases">
        <title>A genome reference for cultivated species of the human gut microbiota.</title>
        <authorList>
            <person name="Zou Y."/>
            <person name="Xue W."/>
            <person name="Luo G."/>
        </authorList>
    </citation>
    <scope>NUCLEOTIDE SEQUENCE [LARGE SCALE GENOMIC DNA]</scope>
    <source>
        <strain evidence="7 8">AF19-4AC</strain>
    </source>
</reference>
<comment type="caution">
    <text evidence="7">The sequence shown here is derived from an EMBL/GenBank/DDBJ whole genome shotgun (WGS) entry which is preliminary data.</text>
</comment>
<dbReference type="Gene3D" id="3.90.1150.10">
    <property type="entry name" value="Aspartate Aminotransferase, domain 1"/>
    <property type="match status" value="1"/>
</dbReference>
<sequence length="402" mass="46248">MKKEFPQKGLDLERIKKSLEVGNNYISEDAVFLGYPQSTPHPLGVEILAKYIQYNENHVGTFTNKNMQLNMTRQLEKELIEMMGQLYGDEDVDGYVTSGGTEGNIMGIWIARNFFEDNVCLIKTDLTHQSVDKACNLMKISEIINIPYTEKFQMNINSLKENILKKFSIGIQKFIIVCTVGYTMTGTIDNVEEINYLLQELEKQYNIKFYIHVDAAIGGLVFPFISDSEFAFKYKYVYSISVDPHKMGYIPFASGIFMCRKGMQKHIEVPIKYAKTVMDKTLISSRSAASAVACWGVFNFLGKNGFKKILQDLIRLKEYLIQKLEEKQLAMVISDPGTNMVCIHFINTNNGLLPEQIEKKYVLDGFYIKYQEEEIVCYKIYIMPHVTKKSLDNFIKDLENTF</sequence>
<dbReference type="Proteomes" id="UP000283630">
    <property type="component" value="Unassembled WGS sequence"/>
</dbReference>
<keyword evidence="2 5" id="KW-0663">Pyridoxal phosphate</keyword>